<evidence type="ECO:0000313" key="2">
    <source>
        <dbReference type="EMBL" id="SNQ49299.1"/>
    </source>
</evidence>
<feature type="region of interest" description="Disordered" evidence="1">
    <location>
        <begin position="1"/>
        <end position="99"/>
    </location>
</feature>
<proteinExistence type="predicted"/>
<organism evidence="2 3">
    <name type="scientific">Frankia canadensis</name>
    <dbReference type="NCBI Taxonomy" id="1836972"/>
    <lineage>
        <taxon>Bacteria</taxon>
        <taxon>Bacillati</taxon>
        <taxon>Actinomycetota</taxon>
        <taxon>Actinomycetes</taxon>
        <taxon>Frankiales</taxon>
        <taxon>Frankiaceae</taxon>
        <taxon>Frankia</taxon>
    </lineage>
</organism>
<reference evidence="2 3" key="1">
    <citation type="submission" date="2017-06" db="EMBL/GenBank/DDBJ databases">
        <authorList>
            <person name="Kim H.J."/>
            <person name="Triplett B.A."/>
        </authorList>
    </citation>
    <scope>NUCLEOTIDE SEQUENCE [LARGE SCALE GENOMIC DNA]</scope>
    <source>
        <strain evidence="2">FRACA_ARgP5</strain>
    </source>
</reference>
<dbReference type="Proteomes" id="UP000234331">
    <property type="component" value="Unassembled WGS sequence"/>
</dbReference>
<accession>A0A2I2KUH2</accession>
<dbReference type="EMBL" id="FZMO01000245">
    <property type="protein sequence ID" value="SNQ49299.1"/>
    <property type="molecule type" value="Genomic_DNA"/>
</dbReference>
<sequence length="142" mass="13672">MTPSTPARPSAPIVPPTPAVSSLGVSSLAVSSPAARAPLSPPRRPAAEGDARGTNDREPAGAPPPTTIDRPKPGVSRPNAAESLPRPPAEEPALAIPSPAAEPTPAVALAAALGTVLAAGGARASLGPGTVGPDGAGRRASS</sequence>
<dbReference type="AlphaFoldDB" id="A0A2I2KUH2"/>
<evidence type="ECO:0000313" key="3">
    <source>
        <dbReference type="Proteomes" id="UP000234331"/>
    </source>
</evidence>
<keyword evidence="3" id="KW-1185">Reference proteome</keyword>
<protein>
    <submittedName>
        <fullName evidence="2">Uncharacterized protein</fullName>
    </submittedName>
</protein>
<evidence type="ECO:0000256" key="1">
    <source>
        <dbReference type="SAM" id="MobiDB-lite"/>
    </source>
</evidence>
<name>A0A2I2KUH2_9ACTN</name>
<feature type="compositionally biased region" description="Low complexity" evidence="1">
    <location>
        <begin position="19"/>
        <end position="38"/>
    </location>
</feature>
<feature type="region of interest" description="Disordered" evidence="1">
    <location>
        <begin position="122"/>
        <end position="142"/>
    </location>
</feature>
<gene>
    <name evidence="2" type="ORF">FRACA_3190002</name>
</gene>
<feature type="compositionally biased region" description="Basic and acidic residues" evidence="1">
    <location>
        <begin position="45"/>
        <end position="59"/>
    </location>
</feature>